<dbReference type="RefSeq" id="WP_285567657.1">
    <property type="nucleotide sequence ID" value="NZ_BSTK01000002.1"/>
</dbReference>
<comment type="caution">
    <text evidence="1">The sequence shown here is derived from an EMBL/GenBank/DDBJ whole genome shotgun (WGS) entry which is preliminary data.</text>
</comment>
<accession>A0A9W6RXC3</accession>
<reference evidence="1" key="1">
    <citation type="submission" date="2023-03" db="EMBL/GenBank/DDBJ databases">
        <title>Actinoallomurus iriomotensis NBRC 103684.</title>
        <authorList>
            <person name="Ichikawa N."/>
            <person name="Sato H."/>
            <person name="Tonouchi N."/>
        </authorList>
    </citation>
    <scope>NUCLEOTIDE SEQUENCE</scope>
    <source>
        <strain evidence="1">NBRC 103684</strain>
    </source>
</reference>
<protein>
    <recommendedName>
        <fullName evidence="3">Insulinase family protein</fullName>
    </recommendedName>
</protein>
<evidence type="ECO:0000313" key="1">
    <source>
        <dbReference type="EMBL" id="GLY83388.1"/>
    </source>
</evidence>
<proteinExistence type="predicted"/>
<name>A0A9W6RXC3_9ACTN</name>
<gene>
    <name evidence="1" type="ORF">Airi02_013180</name>
</gene>
<sequence length="498" mass="54690">MVWQRAEVDGVPAYWAESDDDRRRVFLAFRVGVADEQLAWRGITHLVEHLAMHAVGGPVHDSNGQVDAVTTVFTTQGDDAEIAGFTTGVCRALRALPFDRLELENQVLRAEADTRGTALTSPIMIWRYGAATYGLPSYAEFGVGRCTPDRIAEWAGRWFTRRNLVLVFAGGPPPAGLRIDLPEGERIPAPEPSSALPGTPAYFRQAGGAVAMTSLVRRSTAAQVYSLLLRDRLHRSLRQEAGLSYTPGTSYSPRDGQYAHLIAYTDGLPKNHDRLLSAFLREIELLADHLVKPTELAEVVARVRAARRRASATSRAYGNALRDLLGAEPQTDAYLENALDAVDTEVIQRTAGEVLDSAIVMVPGSRAPSARYRAAPKFSNDGVDGQMLRSTDAPVDSSRLIVGAEGVSLYRGPQPITVRFRECEAMLAWPDGARKLFGRDGFALTVEPRIWTRGASLTAQLDAGVPADRIVPMPRRPAEMIPVAKTRRYERIRARFKH</sequence>
<evidence type="ECO:0000313" key="2">
    <source>
        <dbReference type="Proteomes" id="UP001165074"/>
    </source>
</evidence>
<dbReference type="Gene3D" id="3.30.830.10">
    <property type="entry name" value="Metalloenzyme, LuxS/M16 peptidase-like"/>
    <property type="match status" value="1"/>
</dbReference>
<dbReference type="GO" id="GO:0046872">
    <property type="term" value="F:metal ion binding"/>
    <property type="evidence" value="ECO:0007669"/>
    <property type="project" value="InterPro"/>
</dbReference>
<dbReference type="Proteomes" id="UP001165074">
    <property type="component" value="Unassembled WGS sequence"/>
</dbReference>
<dbReference type="SUPFAM" id="SSF63411">
    <property type="entry name" value="LuxS/MPP-like metallohydrolase"/>
    <property type="match status" value="2"/>
</dbReference>
<dbReference type="EMBL" id="BSTK01000002">
    <property type="protein sequence ID" value="GLY83388.1"/>
    <property type="molecule type" value="Genomic_DNA"/>
</dbReference>
<keyword evidence="2" id="KW-1185">Reference proteome</keyword>
<dbReference type="AlphaFoldDB" id="A0A9W6RXC3"/>
<dbReference type="InterPro" id="IPR011249">
    <property type="entry name" value="Metalloenz_LuxS/M16"/>
</dbReference>
<organism evidence="1 2">
    <name type="scientific">Actinoallomurus iriomotensis</name>
    <dbReference type="NCBI Taxonomy" id="478107"/>
    <lineage>
        <taxon>Bacteria</taxon>
        <taxon>Bacillati</taxon>
        <taxon>Actinomycetota</taxon>
        <taxon>Actinomycetes</taxon>
        <taxon>Streptosporangiales</taxon>
        <taxon>Thermomonosporaceae</taxon>
        <taxon>Actinoallomurus</taxon>
    </lineage>
</organism>
<evidence type="ECO:0008006" key="3">
    <source>
        <dbReference type="Google" id="ProtNLM"/>
    </source>
</evidence>